<reference evidence="2 3" key="1">
    <citation type="submission" date="2016-10" db="EMBL/GenBank/DDBJ databases">
        <title>Genome sequence of the basidiomycete white-rot fungus Trametes pubescens.</title>
        <authorList>
            <person name="Makela M.R."/>
            <person name="Granchi Z."/>
            <person name="Peng M."/>
            <person name="De Vries R.P."/>
            <person name="Grigoriev I."/>
            <person name="Riley R."/>
            <person name="Hilden K."/>
        </authorList>
    </citation>
    <scope>NUCLEOTIDE SEQUENCE [LARGE SCALE GENOMIC DNA]</scope>
    <source>
        <strain evidence="2 3">FBCC735</strain>
    </source>
</reference>
<proteinExistence type="predicted"/>
<dbReference type="Proteomes" id="UP000184267">
    <property type="component" value="Unassembled WGS sequence"/>
</dbReference>
<gene>
    <name evidence="2" type="ORF">TRAPUB_3215</name>
</gene>
<evidence type="ECO:0000256" key="1">
    <source>
        <dbReference type="SAM" id="MobiDB-lite"/>
    </source>
</evidence>
<feature type="region of interest" description="Disordered" evidence="1">
    <location>
        <begin position="153"/>
        <end position="189"/>
    </location>
</feature>
<sequence length="275" mass="29859">MQPSWTPRHAYIQVCATPLLSVKHPAPPGVKTAMYAVAFPPSCPLCLGKDVELHLLCAPPQGSETLFGCRPKAVAIPLGIRGRIVEEQERSKLEVEFVIKVDEDVTHVRRVFLRTSTEQCMSATPMHPAHDPAPRSSDVRNGTMWMAWAGSENRTGDAGGPAMPQCVEATSSPNTSRGAQAHGGESAGQEWNWSGERTVVESGPLRTSREAVPRLSWRVADGAGPLGRERGAGPVYAAPGPTQRMREPWAKPKERSRLRTSVDDGRSSSSRRRGL</sequence>
<organism evidence="2 3">
    <name type="scientific">Trametes pubescens</name>
    <name type="common">White-rot fungus</name>
    <dbReference type="NCBI Taxonomy" id="154538"/>
    <lineage>
        <taxon>Eukaryota</taxon>
        <taxon>Fungi</taxon>
        <taxon>Dikarya</taxon>
        <taxon>Basidiomycota</taxon>
        <taxon>Agaricomycotina</taxon>
        <taxon>Agaricomycetes</taxon>
        <taxon>Polyporales</taxon>
        <taxon>Polyporaceae</taxon>
        <taxon>Trametes</taxon>
    </lineage>
</organism>
<feature type="region of interest" description="Disordered" evidence="1">
    <location>
        <begin position="222"/>
        <end position="275"/>
    </location>
</feature>
<dbReference type="OrthoDB" id="2808148at2759"/>
<dbReference type="AlphaFoldDB" id="A0A1M2VEA5"/>
<evidence type="ECO:0000313" key="3">
    <source>
        <dbReference type="Proteomes" id="UP000184267"/>
    </source>
</evidence>
<accession>A0A1M2VEA5</accession>
<feature type="compositionally biased region" description="Polar residues" evidence="1">
    <location>
        <begin position="168"/>
        <end position="178"/>
    </location>
</feature>
<evidence type="ECO:0000313" key="2">
    <source>
        <dbReference type="EMBL" id="OJT05925.1"/>
    </source>
</evidence>
<protein>
    <submittedName>
        <fullName evidence="2">Uncharacterized protein</fullName>
    </submittedName>
</protein>
<comment type="caution">
    <text evidence="2">The sequence shown here is derived from an EMBL/GenBank/DDBJ whole genome shotgun (WGS) entry which is preliminary data.</text>
</comment>
<name>A0A1M2VEA5_TRAPU</name>
<dbReference type="EMBL" id="MNAD01001365">
    <property type="protein sequence ID" value="OJT05925.1"/>
    <property type="molecule type" value="Genomic_DNA"/>
</dbReference>
<feature type="compositionally biased region" description="Basic and acidic residues" evidence="1">
    <location>
        <begin position="244"/>
        <end position="266"/>
    </location>
</feature>
<keyword evidence="3" id="KW-1185">Reference proteome</keyword>